<evidence type="ECO:0000259" key="1">
    <source>
        <dbReference type="Pfam" id="PF07398"/>
    </source>
</evidence>
<dbReference type="KEGG" id="nano:G5V58_24075"/>
<dbReference type="SUPFAM" id="SSF109854">
    <property type="entry name" value="DinB/YfiT-like putative metalloenzymes"/>
    <property type="match status" value="1"/>
</dbReference>
<evidence type="ECO:0000313" key="3">
    <source>
        <dbReference type="EMBL" id="QIG45418.1"/>
    </source>
</evidence>
<keyword evidence="3" id="KW-0670">Pyruvate</keyword>
<proteinExistence type="predicted"/>
<dbReference type="AlphaFoldDB" id="A0A6G6WJA8"/>
<organism evidence="3 4">
    <name type="scientific">Nocardioides anomalus</name>
    <dbReference type="NCBI Taxonomy" id="2712223"/>
    <lineage>
        <taxon>Bacteria</taxon>
        <taxon>Bacillati</taxon>
        <taxon>Actinomycetota</taxon>
        <taxon>Actinomycetes</taxon>
        <taxon>Propionibacteriales</taxon>
        <taxon>Nocardioidaceae</taxon>
        <taxon>Nocardioides</taxon>
    </lineage>
</organism>
<keyword evidence="3" id="KW-0413">Isomerase</keyword>
<dbReference type="InterPro" id="IPR010872">
    <property type="entry name" value="MDMPI_C-term_domain"/>
</dbReference>
<evidence type="ECO:0000259" key="2">
    <source>
        <dbReference type="Pfam" id="PF11716"/>
    </source>
</evidence>
<accession>A0A6G6WJA8</accession>
<reference evidence="3 4" key="1">
    <citation type="submission" date="2020-02" db="EMBL/GenBank/DDBJ databases">
        <title>Full genome sequence of Nocardioides sp. R-3366.</title>
        <authorList>
            <person name="Im W.-T."/>
        </authorList>
    </citation>
    <scope>NUCLEOTIDE SEQUENCE [LARGE SCALE GENOMIC DNA]</scope>
    <source>
        <strain evidence="3 4">R-3366</strain>
    </source>
</reference>
<dbReference type="Pfam" id="PF11716">
    <property type="entry name" value="MDMPI_N"/>
    <property type="match status" value="1"/>
</dbReference>
<dbReference type="NCBIfam" id="TIGR03083">
    <property type="entry name" value="maleylpyruvate isomerase family mycothiol-dependent enzyme"/>
    <property type="match status" value="1"/>
</dbReference>
<dbReference type="InterPro" id="IPR017517">
    <property type="entry name" value="Maleyloyr_isom"/>
</dbReference>
<dbReference type="InterPro" id="IPR024344">
    <property type="entry name" value="MDMPI_metal-binding"/>
</dbReference>
<keyword evidence="4" id="KW-1185">Reference proteome</keyword>
<dbReference type="GO" id="GO:0016853">
    <property type="term" value="F:isomerase activity"/>
    <property type="evidence" value="ECO:0007669"/>
    <property type="project" value="UniProtKB-KW"/>
</dbReference>
<sequence length="271" mass="29390">MTDDREELAGYVEVWWQAVDDLVRLLEELPEAEWSTPTDLPGWDVRACAAHTAHLESVLAGRPEETADIGEPPHVRGPMGLYTEIGVVGRREASADAIITELREVTTARHTQLLADPPTDGDATPPVIFGGVPWSWRTLLRNRPLDVWMHEQDVRRAVGRPGGLDTPAARHTADYLAEGFGYVLAKKAQAPAGTTAVLEVEGHEPRAFSVGDDGRGRPVAPPAEPTVRLRMDRESFIRLAGGRRAAEPGAVVVEGDEELGTRVLAVLATTP</sequence>
<dbReference type="RefSeq" id="WP_165237971.1">
    <property type="nucleotide sequence ID" value="NZ_CP049257.1"/>
</dbReference>
<dbReference type="EMBL" id="CP049257">
    <property type="protein sequence ID" value="QIG45418.1"/>
    <property type="molecule type" value="Genomic_DNA"/>
</dbReference>
<feature type="domain" description="MDMPI C-terminal" evidence="1">
    <location>
        <begin position="171"/>
        <end position="259"/>
    </location>
</feature>
<dbReference type="Gene3D" id="1.20.120.450">
    <property type="entry name" value="dinb family like domain"/>
    <property type="match status" value="1"/>
</dbReference>
<dbReference type="GO" id="GO:0046872">
    <property type="term" value="F:metal ion binding"/>
    <property type="evidence" value="ECO:0007669"/>
    <property type="project" value="InterPro"/>
</dbReference>
<protein>
    <submittedName>
        <fullName evidence="3">Maleylpyruvate isomerase family mycothiol-dependent enzyme</fullName>
    </submittedName>
</protein>
<gene>
    <name evidence="3" type="ORF">G5V58_24075</name>
</gene>
<feature type="domain" description="Mycothiol-dependent maleylpyruvate isomerase metal-binding" evidence="2">
    <location>
        <begin position="15"/>
        <end position="155"/>
    </location>
</feature>
<dbReference type="InterPro" id="IPR034660">
    <property type="entry name" value="DinB/YfiT-like"/>
</dbReference>
<name>A0A6G6WJA8_9ACTN</name>
<dbReference type="Proteomes" id="UP000502996">
    <property type="component" value="Chromosome"/>
</dbReference>
<evidence type="ECO:0000313" key="4">
    <source>
        <dbReference type="Proteomes" id="UP000502996"/>
    </source>
</evidence>
<dbReference type="Pfam" id="PF07398">
    <property type="entry name" value="MDMPI_C"/>
    <property type="match status" value="1"/>
</dbReference>